<keyword evidence="3 5" id="KW-0964">Secreted</keyword>
<protein>
    <recommendedName>
        <fullName evidence="5">Flagellin</fullName>
    </recommendedName>
</protein>
<keyword evidence="8" id="KW-0969">Cilium</keyword>
<dbReference type="InterPro" id="IPR001029">
    <property type="entry name" value="Flagellin_N"/>
</dbReference>
<evidence type="ECO:0000256" key="5">
    <source>
        <dbReference type="RuleBase" id="RU362073"/>
    </source>
</evidence>
<dbReference type="SUPFAM" id="SSF64518">
    <property type="entry name" value="Phase 1 flagellin"/>
    <property type="match status" value="2"/>
</dbReference>
<evidence type="ECO:0000259" key="6">
    <source>
        <dbReference type="Pfam" id="PF00669"/>
    </source>
</evidence>
<dbReference type="Pfam" id="PF00700">
    <property type="entry name" value="Flagellin_C"/>
    <property type="match status" value="1"/>
</dbReference>
<comment type="similarity">
    <text evidence="2 5">Belongs to the bacterial flagellin family.</text>
</comment>
<dbReference type="Proteomes" id="UP000809137">
    <property type="component" value="Unassembled WGS sequence"/>
</dbReference>
<dbReference type="InterPro" id="IPR046358">
    <property type="entry name" value="Flagellin_C"/>
</dbReference>
<dbReference type="Gene3D" id="2.170.280.10">
    <property type="entry name" value="f41 fragment of flagellin, middle domain"/>
    <property type="match status" value="1"/>
</dbReference>
<dbReference type="InterPro" id="IPR001492">
    <property type="entry name" value="Flagellin"/>
</dbReference>
<accession>A0ABS1Z9L4</accession>
<keyword evidence="8" id="KW-0282">Flagellum</keyword>
<dbReference type="Gene3D" id="6.10.10.10">
    <property type="entry name" value="Flagellar export chaperone, C-terminal domain"/>
    <property type="match status" value="1"/>
</dbReference>
<sequence>MISLQTNLSALNAVQNTNKSQSALGTAIRNLSSGMRINSASDDAAGQAIANRMQSQQRGLQQAQRNAGDGLSLVNTTAGALDEINNRVQRIRQLAVQGLNGTLSQSDADSIQGEINLNLKEIDRLNSTAAFNGIKTLDGSAGQIGFQVGANDREKIMLDLSAPGFSVGALGLKDLVIGGISGKVTPVNRVTGLATNMNFTNPAITVTYTPSSGAPQLMRSSADNRQYVQSTGADGKPVYYLAAVSARWDTANAAGTVAISRATSAPLYSSVNTIAARAIPAVNFQQSDGTALAATPAAHLTVDNGSYYVEQGGLYHAATLDFGSSGNVIAQVTSAPTKSSADFATPPAAVTQTPAIDTSSATLSFTDASGNSVSNARLLQSGSQYVMEVDNGGGNYQYFNAAVAAHTDENGSSSLAISAVSSSAINSFSSVNSVTGTAYVTLDPANVELRYTDVSGQSASDVLRLDADGNYYMDAPDTGIDKTATFVTHDSSGSIMLKTLQGTGDIQIYFQAGISSTTDASTNLTTMRVSEMGDEIRLKHPDDPLATLDRALALIDSRRSQLGAIANRLESAQRLQSQSTTDYATARSRIEDADYAQEVSAMARQQILQQAGNSVLAKAQQEPQQVLKLLQG</sequence>
<comment type="subcellular location">
    <subcellularLocation>
        <location evidence="5">Secreted</location>
    </subcellularLocation>
    <subcellularLocation>
        <location evidence="5">Bacterial flagellum</location>
    </subcellularLocation>
</comment>
<feature type="domain" description="Flagellin C-terminal" evidence="7">
    <location>
        <begin position="546"/>
        <end position="630"/>
    </location>
</feature>
<dbReference type="Pfam" id="PF00669">
    <property type="entry name" value="Flagellin_N"/>
    <property type="match status" value="1"/>
</dbReference>
<evidence type="ECO:0000256" key="1">
    <source>
        <dbReference type="ARBA" id="ARBA00002270"/>
    </source>
</evidence>
<dbReference type="GeneID" id="84690435"/>
<proteinExistence type="inferred from homology"/>
<dbReference type="Gene3D" id="3.30.70.2120">
    <property type="match status" value="1"/>
</dbReference>
<keyword evidence="4 5" id="KW-0975">Bacterial flagellum</keyword>
<evidence type="ECO:0000313" key="9">
    <source>
        <dbReference type="Proteomes" id="UP000809137"/>
    </source>
</evidence>
<gene>
    <name evidence="8" type="ORF">JJB79_17150</name>
</gene>
<dbReference type="RefSeq" id="WP_039382900.1">
    <property type="nucleotide sequence ID" value="NZ_CP083448.1"/>
</dbReference>
<comment type="caution">
    <text evidence="8">The sequence shown here is derived from an EMBL/GenBank/DDBJ whole genome shotgun (WGS) entry which is preliminary data.</text>
</comment>
<dbReference type="InterPro" id="IPR042187">
    <property type="entry name" value="Flagellin_C_sub2"/>
</dbReference>
<name>A0ABS1Z9L4_9GAMM</name>
<evidence type="ECO:0000256" key="3">
    <source>
        <dbReference type="ARBA" id="ARBA00022525"/>
    </source>
</evidence>
<dbReference type="PANTHER" id="PTHR42792">
    <property type="entry name" value="FLAGELLIN"/>
    <property type="match status" value="1"/>
</dbReference>
<reference evidence="8 9" key="1">
    <citation type="submission" date="2021-01" db="EMBL/GenBank/DDBJ databases">
        <title>Complete genome sequence of Pantoea eucrina OB49, a heavy metal tolerant bacterium with PGPR potential isolated from wheat in Algeria.</title>
        <authorList>
            <person name="Lekired A."/>
            <person name="Ouzari I.H."/>
        </authorList>
    </citation>
    <scope>NUCLEOTIDE SEQUENCE [LARGE SCALE GENOMIC DNA]</scope>
    <source>
        <strain evidence="8 9">OB49</strain>
    </source>
</reference>
<organism evidence="8 9">
    <name type="scientific">Pantoea eucrina</name>
    <dbReference type="NCBI Taxonomy" id="472693"/>
    <lineage>
        <taxon>Bacteria</taxon>
        <taxon>Pseudomonadati</taxon>
        <taxon>Pseudomonadota</taxon>
        <taxon>Gammaproteobacteria</taxon>
        <taxon>Enterobacterales</taxon>
        <taxon>Erwiniaceae</taxon>
        <taxon>Pantoea</taxon>
    </lineage>
</organism>
<dbReference type="PRINTS" id="PR00207">
    <property type="entry name" value="FLAGELLIN"/>
</dbReference>
<keyword evidence="9" id="KW-1185">Reference proteome</keyword>
<dbReference type="EMBL" id="JAFCXS010000017">
    <property type="protein sequence ID" value="MBM0749119.1"/>
    <property type="molecule type" value="Genomic_DNA"/>
</dbReference>
<dbReference type="PANTHER" id="PTHR42792:SF2">
    <property type="entry name" value="FLAGELLIN"/>
    <property type="match status" value="1"/>
</dbReference>
<evidence type="ECO:0000256" key="4">
    <source>
        <dbReference type="ARBA" id="ARBA00023143"/>
    </source>
</evidence>
<evidence type="ECO:0000256" key="2">
    <source>
        <dbReference type="ARBA" id="ARBA00005709"/>
    </source>
</evidence>
<evidence type="ECO:0000259" key="7">
    <source>
        <dbReference type="Pfam" id="PF00700"/>
    </source>
</evidence>
<evidence type="ECO:0000313" key="8">
    <source>
        <dbReference type="EMBL" id="MBM0749119.1"/>
    </source>
</evidence>
<dbReference type="Gene3D" id="2.30.220.10">
    <property type="entry name" value="f41 fragment of flagellin, C-terminal domain"/>
    <property type="match status" value="1"/>
</dbReference>
<dbReference type="Gene3D" id="1.20.1330.10">
    <property type="entry name" value="f41 fragment of flagellin, N-terminal domain"/>
    <property type="match status" value="2"/>
</dbReference>
<comment type="function">
    <text evidence="1 5">Flagellin is the subunit protein which polymerizes to form the filaments of bacterial flagella.</text>
</comment>
<keyword evidence="8" id="KW-0966">Cell projection</keyword>
<feature type="domain" description="Flagellin N-terminal" evidence="6">
    <location>
        <begin position="6"/>
        <end position="140"/>
    </location>
</feature>